<dbReference type="Pfam" id="PF01551">
    <property type="entry name" value="Peptidase_M23"/>
    <property type="match status" value="1"/>
</dbReference>
<organism evidence="5 6">
    <name type="scientific">Hymenobacter tibetensis</name>
    <dbReference type="NCBI Taxonomy" id="497967"/>
    <lineage>
        <taxon>Bacteria</taxon>
        <taxon>Pseudomonadati</taxon>
        <taxon>Bacteroidota</taxon>
        <taxon>Cytophagia</taxon>
        <taxon>Cytophagales</taxon>
        <taxon>Hymenobacteraceae</taxon>
        <taxon>Hymenobacter</taxon>
    </lineage>
</organism>
<proteinExistence type="predicted"/>
<protein>
    <submittedName>
        <fullName evidence="5">Peptidoglycan DD-metalloendopeptidase family protein</fullName>
    </submittedName>
</protein>
<keyword evidence="2" id="KW-0175">Coiled coil</keyword>
<evidence type="ECO:0000256" key="1">
    <source>
        <dbReference type="ARBA" id="ARBA00022729"/>
    </source>
</evidence>
<feature type="compositionally biased region" description="Basic residues" evidence="3">
    <location>
        <begin position="34"/>
        <end position="49"/>
    </location>
</feature>
<keyword evidence="1" id="KW-0732">Signal</keyword>
<dbReference type="InterPro" id="IPR016047">
    <property type="entry name" value="M23ase_b-sheet_dom"/>
</dbReference>
<dbReference type="Proteomes" id="UP000831113">
    <property type="component" value="Chromosome"/>
</dbReference>
<sequence length="469" mass="52963">MPAKSKYWLLVVSLMVGLGLLGPGNDVLAQKRTQTTRKRTTQTTRRRTNQPKSKAQLERERLATLRRIRETSRILEQTQRQKEASLGQLNALKEKLTVQQGVIRNISSELRYIETDVQQTEQQVQRTRQSLEQLKAEYGRLIYSASKTANSYNRIMFLFAAESFNQFMLRLRYIRQYAEVRKAQATQIAGTQQRLDQQLTGLKTKKQEKGSLLNTQVAEKNNLLTMKTQQDQVVTKLSQQEEGLRQELADRQRAISRLDNLIAERVREEIARAARVAAAKAAARAAARERAERAAAAGRPTDAPSRTYSESSAEPAPVRTDRVTLTPETAELSSSFADNRGRLLWPVSKGFISQRFGRHNHPVLKNVVVENRGVDIQTSAGEPVRAIFDGKVLTVASVPGMNNIVMIQHGEYFTVYAKLRGVTVSEGETVKMRQPIGTVYTDADGTSEVQFQVWRNSANLNPENWIGRR</sequence>
<feature type="region of interest" description="Disordered" evidence="3">
    <location>
        <begin position="29"/>
        <end position="58"/>
    </location>
</feature>
<reference evidence="5 6" key="1">
    <citation type="submission" date="2022-03" db="EMBL/GenBank/DDBJ databases">
        <title>Hymenobactersp. isolated from the air.</title>
        <authorList>
            <person name="Won M."/>
            <person name="Kwon S.-W."/>
        </authorList>
    </citation>
    <scope>NUCLEOTIDE SEQUENCE [LARGE SCALE GENOMIC DNA]</scope>
    <source>
        <strain evidence="5 6">KACC 21982</strain>
    </source>
</reference>
<dbReference type="InterPro" id="IPR011055">
    <property type="entry name" value="Dup_hybrid_motif"/>
</dbReference>
<dbReference type="EMBL" id="CP094669">
    <property type="protein sequence ID" value="UOG74451.1"/>
    <property type="molecule type" value="Genomic_DNA"/>
</dbReference>
<keyword evidence="6" id="KW-1185">Reference proteome</keyword>
<feature type="region of interest" description="Disordered" evidence="3">
    <location>
        <begin position="291"/>
        <end position="319"/>
    </location>
</feature>
<evidence type="ECO:0000313" key="5">
    <source>
        <dbReference type="EMBL" id="UOG74451.1"/>
    </source>
</evidence>
<evidence type="ECO:0000256" key="2">
    <source>
        <dbReference type="SAM" id="Coils"/>
    </source>
</evidence>
<feature type="domain" description="M23ase beta-sheet core" evidence="4">
    <location>
        <begin position="371"/>
        <end position="462"/>
    </location>
</feature>
<name>A0ABY4CW01_9BACT</name>
<dbReference type="Gene3D" id="2.70.70.10">
    <property type="entry name" value="Glucose Permease (Domain IIA)"/>
    <property type="match status" value="1"/>
</dbReference>
<gene>
    <name evidence="5" type="ORF">MTX78_20310</name>
</gene>
<dbReference type="InterPro" id="IPR050570">
    <property type="entry name" value="Cell_wall_metabolism_enzyme"/>
</dbReference>
<dbReference type="SUPFAM" id="SSF51261">
    <property type="entry name" value="Duplicated hybrid motif"/>
    <property type="match status" value="1"/>
</dbReference>
<dbReference type="PANTHER" id="PTHR21666">
    <property type="entry name" value="PEPTIDASE-RELATED"/>
    <property type="match status" value="1"/>
</dbReference>
<feature type="coiled-coil region" evidence="2">
    <location>
        <begin position="75"/>
        <end position="137"/>
    </location>
</feature>
<accession>A0ABY4CW01</accession>
<dbReference type="RefSeq" id="WP_243797835.1">
    <property type="nucleotide sequence ID" value="NZ_CP094669.1"/>
</dbReference>
<evidence type="ECO:0000259" key="4">
    <source>
        <dbReference type="Pfam" id="PF01551"/>
    </source>
</evidence>
<dbReference type="Gene3D" id="6.10.250.3150">
    <property type="match status" value="1"/>
</dbReference>
<evidence type="ECO:0000256" key="3">
    <source>
        <dbReference type="SAM" id="MobiDB-lite"/>
    </source>
</evidence>
<dbReference type="PANTHER" id="PTHR21666:SF289">
    <property type="entry name" value="L-ALA--D-GLU ENDOPEPTIDASE"/>
    <property type="match status" value="1"/>
</dbReference>
<evidence type="ECO:0000313" key="6">
    <source>
        <dbReference type="Proteomes" id="UP000831113"/>
    </source>
</evidence>
<dbReference type="CDD" id="cd12797">
    <property type="entry name" value="M23_peptidase"/>
    <property type="match status" value="1"/>
</dbReference>